<keyword evidence="3" id="KW-1185">Reference proteome</keyword>
<sequence length="69" mass="8040">MPYSKKSVASFNDATRPPNRRHQADEPTSLKKDRYPRESTDKDRHPRENIAFALEDWNADKEEEAPSPN</sequence>
<dbReference type="Proteomes" id="UP000218811">
    <property type="component" value="Unassembled WGS sequence"/>
</dbReference>
<organism evidence="2 3">
    <name type="scientific">Wolfiporia cocos (strain MD-104)</name>
    <name type="common">Brown rot fungus</name>
    <dbReference type="NCBI Taxonomy" id="742152"/>
    <lineage>
        <taxon>Eukaryota</taxon>
        <taxon>Fungi</taxon>
        <taxon>Dikarya</taxon>
        <taxon>Basidiomycota</taxon>
        <taxon>Agaricomycotina</taxon>
        <taxon>Agaricomycetes</taxon>
        <taxon>Polyporales</taxon>
        <taxon>Phaeolaceae</taxon>
        <taxon>Wolfiporia</taxon>
    </lineage>
</organism>
<evidence type="ECO:0000256" key="1">
    <source>
        <dbReference type="SAM" id="MobiDB-lite"/>
    </source>
</evidence>
<protein>
    <submittedName>
        <fullName evidence="2">Uncharacterized protein</fullName>
    </submittedName>
</protein>
<evidence type="ECO:0000313" key="3">
    <source>
        <dbReference type="Proteomes" id="UP000218811"/>
    </source>
</evidence>
<reference evidence="2 3" key="1">
    <citation type="journal article" date="2012" name="Science">
        <title>The Paleozoic origin of enzymatic lignin decomposition reconstructed from 31 fungal genomes.</title>
        <authorList>
            <person name="Floudas D."/>
            <person name="Binder M."/>
            <person name="Riley R."/>
            <person name="Barry K."/>
            <person name="Blanchette R.A."/>
            <person name="Henrissat B."/>
            <person name="Martinez A.T."/>
            <person name="Otillar R."/>
            <person name="Spatafora J.W."/>
            <person name="Yadav J.S."/>
            <person name="Aerts A."/>
            <person name="Benoit I."/>
            <person name="Boyd A."/>
            <person name="Carlson A."/>
            <person name="Copeland A."/>
            <person name="Coutinho P.M."/>
            <person name="de Vries R.P."/>
            <person name="Ferreira P."/>
            <person name="Findley K."/>
            <person name="Foster B."/>
            <person name="Gaskell J."/>
            <person name="Glotzer D."/>
            <person name="Gorecki P."/>
            <person name="Heitman J."/>
            <person name="Hesse C."/>
            <person name="Hori C."/>
            <person name="Igarashi K."/>
            <person name="Jurgens J.A."/>
            <person name="Kallen N."/>
            <person name="Kersten P."/>
            <person name="Kohler A."/>
            <person name="Kuees U."/>
            <person name="Kumar T.K.A."/>
            <person name="Kuo A."/>
            <person name="LaButti K."/>
            <person name="Larrondo L.F."/>
            <person name="Lindquist E."/>
            <person name="Ling A."/>
            <person name="Lombard V."/>
            <person name="Lucas S."/>
            <person name="Lundell T."/>
            <person name="Martin R."/>
            <person name="McLaughlin D.J."/>
            <person name="Morgenstern I."/>
            <person name="Morin E."/>
            <person name="Murat C."/>
            <person name="Nagy L.G."/>
            <person name="Nolan M."/>
            <person name="Ohm R.A."/>
            <person name="Patyshakuliyeva A."/>
            <person name="Rokas A."/>
            <person name="Ruiz-Duenas F.J."/>
            <person name="Sabat G."/>
            <person name="Salamov A."/>
            <person name="Samejima M."/>
            <person name="Schmutz J."/>
            <person name="Slot J.C."/>
            <person name="St John F."/>
            <person name="Stenlid J."/>
            <person name="Sun H."/>
            <person name="Sun S."/>
            <person name="Syed K."/>
            <person name="Tsang A."/>
            <person name="Wiebenga A."/>
            <person name="Young D."/>
            <person name="Pisabarro A."/>
            <person name="Eastwood D.C."/>
            <person name="Martin F."/>
            <person name="Cullen D."/>
            <person name="Grigoriev I.V."/>
            <person name="Hibbett D.S."/>
        </authorList>
    </citation>
    <scope>NUCLEOTIDE SEQUENCE [LARGE SCALE GENOMIC DNA]</scope>
    <source>
        <strain evidence="2 3">MD-104</strain>
    </source>
</reference>
<proteinExistence type="predicted"/>
<accession>A0A2H3JKJ5</accession>
<evidence type="ECO:0000313" key="2">
    <source>
        <dbReference type="EMBL" id="PCH42055.1"/>
    </source>
</evidence>
<feature type="region of interest" description="Disordered" evidence="1">
    <location>
        <begin position="1"/>
        <end position="49"/>
    </location>
</feature>
<feature type="compositionally biased region" description="Basic and acidic residues" evidence="1">
    <location>
        <begin position="22"/>
        <end position="48"/>
    </location>
</feature>
<dbReference type="EMBL" id="KB468124">
    <property type="protein sequence ID" value="PCH42055.1"/>
    <property type="molecule type" value="Genomic_DNA"/>
</dbReference>
<name>A0A2H3JKJ5_WOLCO</name>
<gene>
    <name evidence="2" type="ORF">WOLCODRAFT_163484</name>
</gene>
<dbReference type="AlphaFoldDB" id="A0A2H3JKJ5"/>